<dbReference type="FunFam" id="1.10.510.10:FF:000084">
    <property type="entry name" value="Wall-associated receptor kinase 2"/>
    <property type="match status" value="1"/>
</dbReference>
<dbReference type="EMBL" id="OZ075122">
    <property type="protein sequence ID" value="CAL4908027.1"/>
    <property type="molecule type" value="Genomic_DNA"/>
</dbReference>
<feature type="domain" description="Protein kinase" evidence="19">
    <location>
        <begin position="448"/>
        <end position="722"/>
    </location>
</feature>
<dbReference type="PANTHER" id="PTHR27005:SF209">
    <property type="entry name" value="OS09G0561500 PROTEIN"/>
    <property type="match status" value="1"/>
</dbReference>
<dbReference type="Pfam" id="PF13947">
    <property type="entry name" value="GUB_WAK_bind"/>
    <property type="match status" value="1"/>
</dbReference>
<keyword evidence="13 15" id="KW-1015">Disulfide bond</keyword>
<dbReference type="CDD" id="cd14066">
    <property type="entry name" value="STKc_IRAK"/>
    <property type="match status" value="1"/>
</dbReference>
<dbReference type="Pfam" id="PF07714">
    <property type="entry name" value="PK_Tyr_Ser-Thr"/>
    <property type="match status" value="1"/>
</dbReference>
<dbReference type="Pfam" id="PF07645">
    <property type="entry name" value="EGF_CA"/>
    <property type="match status" value="1"/>
</dbReference>
<evidence type="ECO:0000256" key="3">
    <source>
        <dbReference type="ARBA" id="ARBA00022536"/>
    </source>
</evidence>
<comment type="subcellular location">
    <subcellularLocation>
        <location evidence="1">Membrane</location>
        <topology evidence="1">Single-pass type I membrane protein</topology>
    </subcellularLocation>
</comment>
<dbReference type="CDD" id="cd00054">
    <property type="entry name" value="EGF_CA"/>
    <property type="match status" value="1"/>
</dbReference>
<keyword evidence="12 17" id="KW-0472">Membrane</keyword>
<evidence type="ECO:0000256" key="2">
    <source>
        <dbReference type="ARBA" id="ARBA00022527"/>
    </source>
</evidence>
<evidence type="ECO:0000256" key="16">
    <source>
        <dbReference type="PROSITE-ProRule" id="PRU10141"/>
    </source>
</evidence>
<evidence type="ECO:0000256" key="7">
    <source>
        <dbReference type="ARBA" id="ARBA00022737"/>
    </source>
</evidence>
<organism evidence="21 22">
    <name type="scientific">Urochloa decumbens</name>
    <dbReference type="NCBI Taxonomy" id="240449"/>
    <lineage>
        <taxon>Eukaryota</taxon>
        <taxon>Viridiplantae</taxon>
        <taxon>Streptophyta</taxon>
        <taxon>Embryophyta</taxon>
        <taxon>Tracheophyta</taxon>
        <taxon>Spermatophyta</taxon>
        <taxon>Magnoliopsida</taxon>
        <taxon>Liliopsida</taxon>
        <taxon>Poales</taxon>
        <taxon>Poaceae</taxon>
        <taxon>PACMAD clade</taxon>
        <taxon>Panicoideae</taxon>
        <taxon>Panicodae</taxon>
        <taxon>Paniceae</taxon>
        <taxon>Melinidinae</taxon>
        <taxon>Urochloa</taxon>
    </lineage>
</organism>
<reference evidence="21" key="1">
    <citation type="submission" date="2024-10" db="EMBL/GenBank/DDBJ databases">
        <authorList>
            <person name="Ryan C."/>
        </authorList>
    </citation>
    <scope>NUCLEOTIDE SEQUENCE [LARGE SCALE GENOMIC DNA]</scope>
</reference>
<dbReference type="PANTHER" id="PTHR27005">
    <property type="entry name" value="WALL-ASSOCIATED RECEPTOR KINASE-LIKE 21"/>
    <property type="match status" value="1"/>
</dbReference>
<dbReference type="Gene3D" id="1.10.510.10">
    <property type="entry name" value="Transferase(Phosphotransferase) domain 1"/>
    <property type="match status" value="1"/>
</dbReference>
<evidence type="ECO:0000256" key="11">
    <source>
        <dbReference type="ARBA" id="ARBA00022989"/>
    </source>
</evidence>
<evidence type="ECO:0000256" key="6">
    <source>
        <dbReference type="ARBA" id="ARBA00022729"/>
    </source>
</evidence>
<keyword evidence="11 17" id="KW-1133">Transmembrane helix</keyword>
<dbReference type="PROSITE" id="PS00010">
    <property type="entry name" value="ASX_HYDROXYL"/>
    <property type="match status" value="1"/>
</dbReference>
<dbReference type="InterPro" id="IPR001881">
    <property type="entry name" value="EGF-like_Ca-bd_dom"/>
</dbReference>
<evidence type="ECO:0000256" key="15">
    <source>
        <dbReference type="PROSITE-ProRule" id="PRU00076"/>
    </source>
</evidence>
<dbReference type="GO" id="GO:0004674">
    <property type="term" value="F:protein serine/threonine kinase activity"/>
    <property type="evidence" value="ECO:0007669"/>
    <property type="project" value="UniProtKB-KW"/>
</dbReference>
<keyword evidence="8 16" id="KW-0547">Nucleotide-binding</keyword>
<feature type="signal peptide" evidence="18">
    <location>
        <begin position="1"/>
        <end position="22"/>
    </location>
</feature>
<dbReference type="Proteomes" id="UP001497457">
    <property type="component" value="Chromosome 12b"/>
</dbReference>
<comment type="caution">
    <text evidence="15">Lacks conserved residue(s) required for the propagation of feature annotation.</text>
</comment>
<keyword evidence="9" id="KW-0418">Kinase</keyword>
<keyword evidence="7" id="KW-0677">Repeat</keyword>
<dbReference type="InterPro" id="IPR008271">
    <property type="entry name" value="Ser/Thr_kinase_AS"/>
</dbReference>
<dbReference type="PROSITE" id="PS00108">
    <property type="entry name" value="PROTEIN_KINASE_ST"/>
    <property type="match status" value="1"/>
</dbReference>
<evidence type="ECO:0000256" key="12">
    <source>
        <dbReference type="ARBA" id="ARBA00023136"/>
    </source>
</evidence>
<evidence type="ECO:0000256" key="8">
    <source>
        <dbReference type="ARBA" id="ARBA00022741"/>
    </source>
</evidence>
<evidence type="ECO:0000259" key="19">
    <source>
        <dbReference type="PROSITE" id="PS50011"/>
    </source>
</evidence>
<dbReference type="PROSITE" id="PS50011">
    <property type="entry name" value="PROTEIN_KINASE_DOM"/>
    <property type="match status" value="1"/>
</dbReference>
<dbReference type="SMART" id="SM00181">
    <property type="entry name" value="EGF"/>
    <property type="match status" value="2"/>
</dbReference>
<protein>
    <recommendedName>
        <fullName evidence="23">Protein kinase domain-containing protein</fullName>
    </recommendedName>
</protein>
<evidence type="ECO:0000256" key="1">
    <source>
        <dbReference type="ARBA" id="ARBA00004479"/>
    </source>
</evidence>
<sequence>MVTPAAALLLLLMLQLSSCTDAQVGGGAGPAPGCPSPATCGDVTVPYPFGISDGCFLPGFNLTCDRTRHPPRLLLGDDGTLEVTEISLVNSTVRAMDTAGAVNVTYYGKPEGNGTWRGLGSGKDSTYVLSERDNQFVVTGCNVQGVLLGDSGNVIIGCSSFCSIRDIWINPVVRSNSGDGTAACSGVGCCQTPIPIGRPSYTVQFKFLDLEYTARLATAVRIAERGWFDGVATKMLNESATDDSASRTPVPVVLEWAVASTPIAPPGTGAADASNSPCPVDLASSACRSSYSTCKNVTNNYRTGYVCHCQDGYDGNPYLAGDGGCQDIDECALPGKCFGVCTNTPGAYVCRCPRGARGNPNIANGCVKSSLGLSIGLGVGSGAGLLIIALGAAFLTRKIKHRRARMMKQKFFKQNRGHLLKQLVSQNADIAERMIIPLAELEKATNNFDKDRELGGGGHGTVYKGILSDLHVVAIKKSNVAIQREIDEFINEVAILSQINHRNVVRLFGCCLETEVPLLVYEFISNGSLYDHLHCEGPTSLPWEHRLRIATETARALAYLHMAMSIPVVHRDVKCHNILLDGSLTAKVSDFGASRCIPPDQTRVATAIQGTLGYMDPMYYYTGRLTEKSDVYSFGVVLIELLTRKKPYLYRSPEDDSLIAQFTSLLAQGNLSHVLDPQVMEEGGKEVNEVASLATICVKLKAEDRPTMRQVEMTLESIQESLQQVKLRSVGTKISEDKQTAVTLRTMEGRSSKESTRQYSLEQEYLLSARYPR</sequence>
<evidence type="ECO:0000256" key="4">
    <source>
        <dbReference type="ARBA" id="ARBA00022679"/>
    </source>
</evidence>
<keyword evidence="14" id="KW-0325">Glycoprotein</keyword>
<evidence type="ECO:0000256" key="18">
    <source>
        <dbReference type="SAM" id="SignalP"/>
    </source>
</evidence>
<proteinExistence type="predicted"/>
<dbReference type="AlphaFoldDB" id="A0ABC8WF83"/>
<keyword evidence="22" id="KW-1185">Reference proteome</keyword>
<dbReference type="SMART" id="SM00179">
    <property type="entry name" value="EGF_CA"/>
    <property type="match status" value="1"/>
</dbReference>
<evidence type="ECO:0000313" key="22">
    <source>
        <dbReference type="Proteomes" id="UP001497457"/>
    </source>
</evidence>
<dbReference type="InterPro" id="IPR025287">
    <property type="entry name" value="WAK_GUB"/>
</dbReference>
<dbReference type="InterPro" id="IPR049883">
    <property type="entry name" value="NOTCH1_EGF-like"/>
</dbReference>
<dbReference type="GO" id="GO:0005524">
    <property type="term" value="F:ATP binding"/>
    <property type="evidence" value="ECO:0007669"/>
    <property type="project" value="UniProtKB-UniRule"/>
</dbReference>
<dbReference type="InterPro" id="IPR000719">
    <property type="entry name" value="Prot_kinase_dom"/>
</dbReference>
<dbReference type="InterPro" id="IPR018097">
    <property type="entry name" value="EGF_Ca-bd_CS"/>
</dbReference>
<feature type="domain" description="EGF-like" evidence="20">
    <location>
        <begin position="327"/>
        <end position="361"/>
    </location>
</feature>
<keyword evidence="5 17" id="KW-0812">Transmembrane</keyword>
<dbReference type="PROSITE" id="PS50026">
    <property type="entry name" value="EGF_3"/>
    <property type="match status" value="1"/>
</dbReference>
<dbReference type="PROSITE" id="PS00107">
    <property type="entry name" value="PROTEIN_KINASE_ATP"/>
    <property type="match status" value="1"/>
</dbReference>
<dbReference type="InterPro" id="IPR000152">
    <property type="entry name" value="EGF-type_Asp/Asn_hydroxyl_site"/>
</dbReference>
<feature type="binding site" evidence="16">
    <location>
        <position position="477"/>
    </location>
    <ligand>
        <name>ATP</name>
        <dbReference type="ChEBI" id="CHEBI:30616"/>
    </ligand>
</feature>
<evidence type="ECO:0000313" key="21">
    <source>
        <dbReference type="EMBL" id="CAL4908027.1"/>
    </source>
</evidence>
<accession>A0ABC8WF83</accession>
<keyword evidence="10 16" id="KW-0067">ATP-binding</keyword>
<gene>
    <name evidence="21" type="ORF">URODEC1_LOCUS12826</name>
</gene>
<dbReference type="FunFam" id="3.30.200.20:FF:000043">
    <property type="entry name" value="Wall-associated receptor kinase 2"/>
    <property type="match status" value="1"/>
</dbReference>
<evidence type="ECO:0000256" key="5">
    <source>
        <dbReference type="ARBA" id="ARBA00022692"/>
    </source>
</evidence>
<dbReference type="SMART" id="SM00220">
    <property type="entry name" value="S_TKc"/>
    <property type="match status" value="1"/>
</dbReference>
<evidence type="ECO:0000256" key="17">
    <source>
        <dbReference type="SAM" id="Phobius"/>
    </source>
</evidence>
<evidence type="ECO:0000256" key="13">
    <source>
        <dbReference type="ARBA" id="ARBA00023157"/>
    </source>
</evidence>
<evidence type="ECO:0008006" key="23">
    <source>
        <dbReference type="Google" id="ProtNLM"/>
    </source>
</evidence>
<dbReference type="InterPro" id="IPR001245">
    <property type="entry name" value="Ser-Thr/Tyr_kinase_cat_dom"/>
</dbReference>
<keyword evidence="3 15" id="KW-0245">EGF-like domain</keyword>
<feature type="chain" id="PRO_5044808235" description="Protein kinase domain-containing protein" evidence="18">
    <location>
        <begin position="23"/>
        <end position="773"/>
    </location>
</feature>
<dbReference type="Gene3D" id="2.10.25.10">
    <property type="entry name" value="Laminin"/>
    <property type="match status" value="2"/>
</dbReference>
<feature type="disulfide bond" evidence="15">
    <location>
        <begin position="331"/>
        <end position="341"/>
    </location>
</feature>
<dbReference type="Gene3D" id="3.30.200.20">
    <property type="entry name" value="Phosphorylase Kinase, domain 1"/>
    <property type="match status" value="1"/>
</dbReference>
<dbReference type="SUPFAM" id="SSF56112">
    <property type="entry name" value="Protein kinase-like (PK-like)"/>
    <property type="match status" value="1"/>
</dbReference>
<feature type="transmembrane region" description="Helical" evidence="17">
    <location>
        <begin position="371"/>
        <end position="396"/>
    </location>
</feature>
<dbReference type="InterPro" id="IPR011009">
    <property type="entry name" value="Kinase-like_dom_sf"/>
</dbReference>
<dbReference type="InterPro" id="IPR009030">
    <property type="entry name" value="Growth_fac_rcpt_cys_sf"/>
</dbReference>
<dbReference type="SUPFAM" id="SSF57184">
    <property type="entry name" value="Growth factor receptor domain"/>
    <property type="match status" value="1"/>
</dbReference>
<evidence type="ECO:0000256" key="9">
    <source>
        <dbReference type="ARBA" id="ARBA00022777"/>
    </source>
</evidence>
<dbReference type="GO" id="GO:0016020">
    <property type="term" value="C:membrane"/>
    <property type="evidence" value="ECO:0007669"/>
    <property type="project" value="UniProtKB-SubCell"/>
</dbReference>
<dbReference type="InterPro" id="IPR017441">
    <property type="entry name" value="Protein_kinase_ATP_BS"/>
</dbReference>
<evidence type="ECO:0000256" key="10">
    <source>
        <dbReference type="ARBA" id="ARBA00022840"/>
    </source>
</evidence>
<keyword evidence="6 18" id="KW-0732">Signal</keyword>
<dbReference type="PROSITE" id="PS01187">
    <property type="entry name" value="EGF_CA"/>
    <property type="match status" value="1"/>
</dbReference>
<evidence type="ECO:0000256" key="14">
    <source>
        <dbReference type="ARBA" id="ARBA00023180"/>
    </source>
</evidence>
<name>A0ABC8WF83_9POAL</name>
<evidence type="ECO:0000259" key="20">
    <source>
        <dbReference type="PROSITE" id="PS50026"/>
    </source>
</evidence>
<dbReference type="InterPro" id="IPR000742">
    <property type="entry name" value="EGF"/>
</dbReference>
<dbReference type="InterPro" id="IPR045274">
    <property type="entry name" value="WAK-like"/>
</dbReference>
<keyword evidence="4" id="KW-0808">Transferase</keyword>
<keyword evidence="2" id="KW-0723">Serine/threonine-protein kinase</keyword>